<feature type="transmembrane region" description="Helical" evidence="1">
    <location>
        <begin position="121"/>
        <end position="142"/>
    </location>
</feature>
<feature type="transmembrane region" description="Helical" evidence="1">
    <location>
        <begin position="195"/>
        <end position="213"/>
    </location>
</feature>
<feature type="transmembrane region" description="Helical" evidence="1">
    <location>
        <begin position="219"/>
        <end position="241"/>
    </location>
</feature>
<evidence type="ECO:0000313" key="5">
    <source>
        <dbReference type="Proteomes" id="UP000604046"/>
    </source>
</evidence>
<feature type="domain" description="HTTM" evidence="3">
    <location>
        <begin position="486"/>
        <end position="638"/>
    </location>
</feature>
<dbReference type="Pfam" id="PF05090">
    <property type="entry name" value="HTTM"/>
    <property type="match status" value="1"/>
</dbReference>
<feature type="transmembrane region" description="Helical" evidence="1">
    <location>
        <begin position="400"/>
        <end position="416"/>
    </location>
</feature>
<dbReference type="EMBL" id="CAJNDS010000669">
    <property type="protein sequence ID" value="CAE7227022.1"/>
    <property type="molecule type" value="Genomic_DNA"/>
</dbReference>
<feature type="transmembrane region" description="Helical" evidence="1">
    <location>
        <begin position="290"/>
        <end position="308"/>
    </location>
</feature>
<feature type="transmembrane region" description="Helical" evidence="1">
    <location>
        <begin position="320"/>
        <end position="339"/>
    </location>
</feature>
<feature type="transmembrane region" description="Helical" evidence="1">
    <location>
        <begin position="658"/>
        <end position="676"/>
    </location>
</feature>
<feature type="chain" id="PRO_5032275722" description="HTTM domain-containing protein" evidence="2">
    <location>
        <begin position="17"/>
        <end position="698"/>
    </location>
</feature>
<feature type="transmembrane region" description="Helical" evidence="1">
    <location>
        <begin position="248"/>
        <end position="270"/>
    </location>
</feature>
<gene>
    <name evidence="4" type="ORF">SNAT2548_LOCUS8910</name>
</gene>
<feature type="transmembrane region" description="Helical" evidence="1">
    <location>
        <begin position="582"/>
        <end position="602"/>
    </location>
</feature>
<keyword evidence="5" id="KW-1185">Reference proteome</keyword>
<evidence type="ECO:0000256" key="2">
    <source>
        <dbReference type="SAM" id="SignalP"/>
    </source>
</evidence>
<keyword evidence="2" id="KW-0732">Signal</keyword>
<reference evidence="4" key="1">
    <citation type="submission" date="2021-02" db="EMBL/GenBank/DDBJ databases">
        <authorList>
            <person name="Dougan E. K."/>
            <person name="Rhodes N."/>
            <person name="Thang M."/>
            <person name="Chan C."/>
        </authorList>
    </citation>
    <scope>NUCLEOTIDE SEQUENCE</scope>
</reference>
<accession>A0A812KFT3</accession>
<evidence type="ECO:0000256" key="1">
    <source>
        <dbReference type="SAM" id="Phobius"/>
    </source>
</evidence>
<feature type="transmembrane region" description="Helical" evidence="1">
    <location>
        <begin position="359"/>
        <end position="379"/>
    </location>
</feature>
<comment type="caution">
    <text evidence="4">The sequence shown here is derived from an EMBL/GenBank/DDBJ whole genome shotgun (WGS) entry which is preliminary data.</text>
</comment>
<feature type="transmembrane region" description="Helical" evidence="1">
    <location>
        <begin position="88"/>
        <end position="109"/>
    </location>
</feature>
<sequence length="698" mass="76621">MLLLTVLAIFLPATASVTGTGASAASVCTAWDEDVGSLLQHLPMTRLQNSSGARSPSRRSKKVMLLQRSGADHKKTQRILTAKHCVPIGVTGASLGYYALVLLASLWATAEGGQWSQWSQWSQMAQSCIWQLLMGLAAGYFAKENFRATALWTCLVSGVASLGACHAEIAHGFVAKEGAEPKLAMMIRGWTVPHALWMFFFQLAMFSTLLFKGDAGVELAWTLSLLAMLLSTYLAYVSLFLRSQTRASYWILIACSTSLLVMLTVAYAQLAGKGEPSCMEDWEGFLAVRHNPAAAIGLAAFICIMYWFHEFAPGTAIRRVAFLGILLLLLTPGMSAIIGRDLLYGPWGMFGGDNDDTKLTPFGYEVLAVAVPAALWMCASGHPDILEVGWEHRGPSATLALLRILLVYWLLVNPNWGGETPIMTWYSPDLWPGGEAMQAALALVLVCLALGIFAPLAAAVAAAAFSLGCTRFDPDCPTQHAAMVLLILAFAPCDDCFSLKSLLERFHPGWRGWSRGCNSPLWAQCFLRLQMSLLYFWAAEFKARLTWMQGKTLYHDIKILEYSPLKSVWYWIFWTEPMRQGFTMFLAWTSLALELIVPYLLWSKSAHPYAVALAALMHLSMSLLAGQLGGFSQICWITLLGSLKDKRVEDFLQDPRNFVLSVLGGIALMATIGDAFEIHGEPYGSLDPGQNMRSDGSQ</sequence>
<dbReference type="Proteomes" id="UP000604046">
    <property type="component" value="Unassembled WGS sequence"/>
</dbReference>
<keyword evidence="1" id="KW-0472">Membrane</keyword>
<dbReference type="InterPro" id="IPR053934">
    <property type="entry name" value="HTTM_dom"/>
</dbReference>
<organism evidence="4 5">
    <name type="scientific">Symbiodinium natans</name>
    <dbReference type="NCBI Taxonomy" id="878477"/>
    <lineage>
        <taxon>Eukaryota</taxon>
        <taxon>Sar</taxon>
        <taxon>Alveolata</taxon>
        <taxon>Dinophyceae</taxon>
        <taxon>Suessiales</taxon>
        <taxon>Symbiodiniaceae</taxon>
        <taxon>Symbiodinium</taxon>
    </lineage>
</organism>
<evidence type="ECO:0000259" key="3">
    <source>
        <dbReference type="Pfam" id="PF05090"/>
    </source>
</evidence>
<name>A0A812KFT3_9DINO</name>
<keyword evidence="1" id="KW-0812">Transmembrane</keyword>
<keyword evidence="1" id="KW-1133">Transmembrane helix</keyword>
<dbReference type="AlphaFoldDB" id="A0A812KFT3"/>
<dbReference type="OrthoDB" id="435880at2759"/>
<protein>
    <recommendedName>
        <fullName evidence="3">HTTM domain-containing protein</fullName>
    </recommendedName>
</protein>
<feature type="transmembrane region" description="Helical" evidence="1">
    <location>
        <begin position="608"/>
        <end position="637"/>
    </location>
</feature>
<evidence type="ECO:0000313" key="4">
    <source>
        <dbReference type="EMBL" id="CAE7227022.1"/>
    </source>
</evidence>
<feature type="transmembrane region" description="Helical" evidence="1">
    <location>
        <begin position="436"/>
        <end position="469"/>
    </location>
</feature>
<proteinExistence type="predicted"/>
<feature type="signal peptide" evidence="2">
    <location>
        <begin position="1"/>
        <end position="16"/>
    </location>
</feature>